<dbReference type="Pfam" id="PF18085">
    <property type="entry name" value="Mak_N_cap"/>
    <property type="match status" value="1"/>
</dbReference>
<evidence type="ECO:0000256" key="4">
    <source>
        <dbReference type="ARBA" id="ARBA00011962"/>
    </source>
</evidence>
<evidence type="ECO:0000259" key="15">
    <source>
        <dbReference type="Pfam" id="PF18085"/>
    </source>
</evidence>
<keyword evidence="9" id="KW-0418">Kinase</keyword>
<keyword evidence="8" id="KW-0547">Nucleotide-binding</keyword>
<proteinExistence type="inferred from homology"/>
<keyword evidence="12" id="KW-0119">Carbohydrate metabolism</keyword>
<keyword evidence="11" id="KW-0320">Glycogen biosynthesis</keyword>
<evidence type="ECO:0000256" key="2">
    <source>
        <dbReference type="ARBA" id="ARBA00006219"/>
    </source>
</evidence>
<dbReference type="EC" id="2.7.1.175" evidence="4"/>
<evidence type="ECO:0000313" key="17">
    <source>
        <dbReference type="Proteomes" id="UP001237105"/>
    </source>
</evidence>
<dbReference type="InterPro" id="IPR011009">
    <property type="entry name" value="Kinase-like_dom_sf"/>
</dbReference>
<keyword evidence="7" id="KW-0808">Transferase</keyword>
<dbReference type="EMBL" id="JASCIS010000006">
    <property type="protein sequence ID" value="MDI3418490.1"/>
    <property type="molecule type" value="Genomic_DNA"/>
</dbReference>
<evidence type="ECO:0000256" key="3">
    <source>
        <dbReference type="ARBA" id="ARBA00011245"/>
    </source>
</evidence>
<keyword evidence="17" id="KW-1185">Reference proteome</keyword>
<dbReference type="RefSeq" id="WP_282534405.1">
    <property type="nucleotide sequence ID" value="NZ_JASCIS010000006.1"/>
</dbReference>
<comment type="pathway">
    <text evidence="1">Glycan biosynthesis; glycogen biosynthesis.</text>
</comment>
<keyword evidence="6" id="KW-0321">Glycogen metabolism</keyword>
<sequence>MTTTPARYTASDTELVAAELRQRLPAWLVSRRWFEGKDAALPTVEPLLVEELAAGDATLLLAVVRAGQDAWYQLLLGLRHDPGPLPDELADGRIGACADGRELYEATADPELMGRLLDRLATGEPADAGADAGSHASVRFRRTPGAHIPTGLPAELSTAEQSNTSVAFGGRMMLKVLRHPAPGPNPELELLSALGRVGGVPSAAPLAWIETSADLPGGATTLGILQEFVPNRGDGWALAVAEARACIVGECESVAPLGGFADDAHALGQATVRVHAALASGLGTRELGPPEVEELVGVLQSRLARAVAQVPQLSAFERKLGDIYRELGEVAGRGEPLLAQRAHGDLHLGQVLRADDGWVLIDFEGEPGRPQDERRRMQPAIRDVAAMLRSFDYAAHHALADVLGRPPGEQSPQDLRATRLARRASAWAVHGRRAFCAGYADAGGVNPHGRPVLLRAFEADKAVYEAVYEAHSRPAWLPIPMAAVRRLAGRA</sequence>
<evidence type="ECO:0000256" key="10">
    <source>
        <dbReference type="ARBA" id="ARBA00022840"/>
    </source>
</evidence>
<evidence type="ECO:0000256" key="11">
    <source>
        <dbReference type="ARBA" id="ARBA00023056"/>
    </source>
</evidence>
<protein>
    <recommendedName>
        <fullName evidence="5">Maltokinase</fullName>
        <ecNumber evidence="4">2.7.1.175</ecNumber>
    </recommendedName>
    <alternativeName>
        <fullName evidence="13">Maltose-1-phosphate synthase</fullName>
    </alternativeName>
</protein>
<comment type="similarity">
    <text evidence="2">Belongs to the aminoglycoside phosphotransferase family.</text>
</comment>
<evidence type="ECO:0000256" key="1">
    <source>
        <dbReference type="ARBA" id="ARBA00004964"/>
    </source>
</evidence>
<organism evidence="16 17">
    <name type="scientific">Streptomyces luteolus</name>
    <dbReference type="NCBI Taxonomy" id="3043615"/>
    <lineage>
        <taxon>Bacteria</taxon>
        <taxon>Bacillati</taxon>
        <taxon>Actinomycetota</taxon>
        <taxon>Actinomycetes</taxon>
        <taxon>Kitasatosporales</taxon>
        <taxon>Streptomycetaceae</taxon>
        <taxon>Streptomyces</taxon>
    </lineage>
</organism>
<dbReference type="InterPro" id="IPR040999">
    <property type="entry name" value="Mak_N_cap"/>
</dbReference>
<name>A0ABT6SSZ9_9ACTN</name>
<comment type="subunit">
    <text evidence="3">Monomer.</text>
</comment>
<reference evidence="16 17" key="1">
    <citation type="submission" date="2023-05" db="EMBL/GenBank/DDBJ databases">
        <title>Draft genome sequence of Streptomyces sp. B-S-A12 isolated from a cave soil in Thailand.</title>
        <authorList>
            <person name="Chamroensaksri N."/>
            <person name="Muangham S."/>
        </authorList>
    </citation>
    <scope>NUCLEOTIDE SEQUENCE [LARGE SCALE GENOMIC DNA]</scope>
    <source>
        <strain evidence="16 17">B-S-A12</strain>
    </source>
</reference>
<comment type="caution">
    <text evidence="16">The sequence shown here is derived from an EMBL/GenBank/DDBJ whole genome shotgun (WGS) entry which is preliminary data.</text>
</comment>
<feature type="domain" description="Maltokinase N-terminal cap" evidence="15">
    <location>
        <begin position="27"/>
        <end position="109"/>
    </location>
</feature>
<evidence type="ECO:0000256" key="7">
    <source>
        <dbReference type="ARBA" id="ARBA00022679"/>
    </source>
</evidence>
<evidence type="ECO:0000256" key="8">
    <source>
        <dbReference type="ARBA" id="ARBA00022741"/>
    </source>
</evidence>
<dbReference type="Proteomes" id="UP001237105">
    <property type="component" value="Unassembled WGS sequence"/>
</dbReference>
<evidence type="ECO:0000256" key="6">
    <source>
        <dbReference type="ARBA" id="ARBA00022600"/>
    </source>
</evidence>
<evidence type="ECO:0000313" key="16">
    <source>
        <dbReference type="EMBL" id="MDI3418490.1"/>
    </source>
</evidence>
<keyword evidence="10" id="KW-0067">ATP-binding</keyword>
<evidence type="ECO:0000256" key="9">
    <source>
        <dbReference type="ARBA" id="ARBA00022777"/>
    </source>
</evidence>
<gene>
    <name evidence="16" type="ORF">QIT00_07925</name>
</gene>
<comment type="catalytic activity">
    <reaction evidence="14">
        <text>D-maltose + ATP = alpha-maltose 1-phosphate + ADP + H(+)</text>
        <dbReference type="Rhea" id="RHEA:31915"/>
        <dbReference type="ChEBI" id="CHEBI:15378"/>
        <dbReference type="ChEBI" id="CHEBI:17306"/>
        <dbReference type="ChEBI" id="CHEBI:30616"/>
        <dbReference type="ChEBI" id="CHEBI:63576"/>
        <dbReference type="ChEBI" id="CHEBI:456216"/>
        <dbReference type="EC" id="2.7.1.175"/>
    </reaction>
</comment>
<dbReference type="SUPFAM" id="SSF56112">
    <property type="entry name" value="Protein kinase-like (PK-like)"/>
    <property type="match status" value="1"/>
</dbReference>
<evidence type="ECO:0000256" key="12">
    <source>
        <dbReference type="ARBA" id="ARBA00023277"/>
    </source>
</evidence>
<dbReference type="Gene3D" id="3.90.1200.10">
    <property type="match status" value="1"/>
</dbReference>
<evidence type="ECO:0000256" key="5">
    <source>
        <dbReference type="ARBA" id="ARBA00013882"/>
    </source>
</evidence>
<accession>A0ABT6SSZ9</accession>
<evidence type="ECO:0000256" key="13">
    <source>
        <dbReference type="ARBA" id="ARBA00031251"/>
    </source>
</evidence>
<evidence type="ECO:0000256" key="14">
    <source>
        <dbReference type="ARBA" id="ARBA00049067"/>
    </source>
</evidence>